<protein>
    <submittedName>
        <fullName evidence="2">Uncharacterized protein</fullName>
    </submittedName>
</protein>
<evidence type="ECO:0000313" key="2">
    <source>
        <dbReference type="EMBL" id="KAA8586041.1"/>
    </source>
</evidence>
<evidence type="ECO:0000256" key="1">
    <source>
        <dbReference type="SAM" id="MobiDB-lite"/>
    </source>
</evidence>
<feature type="compositionally biased region" description="Polar residues" evidence="1">
    <location>
        <begin position="55"/>
        <end position="66"/>
    </location>
</feature>
<comment type="caution">
    <text evidence="2">The sequence shown here is derived from an EMBL/GenBank/DDBJ whole genome shotgun (WGS) entry which is preliminary data.</text>
</comment>
<reference evidence="2 3" key="1">
    <citation type="submission" date="2019-08" db="EMBL/GenBank/DDBJ databases">
        <title>A chromosome-level genome assembly, high-density linkage maps, and genome scans reveal the genomic architecture of hybrid incompatibilities underlying speciation via character displacement in darters (Percidae: Etheostominae).</title>
        <authorList>
            <person name="Moran R.L."/>
            <person name="Catchen J.M."/>
            <person name="Fuller R.C."/>
        </authorList>
    </citation>
    <scope>NUCLEOTIDE SEQUENCE [LARGE SCALE GENOMIC DNA]</scope>
    <source>
        <strain evidence="2">EspeVRDwgs_2016</strain>
        <tissue evidence="2">Muscle</tissue>
    </source>
</reference>
<organism evidence="2 3">
    <name type="scientific">Etheostoma spectabile</name>
    <name type="common">orangethroat darter</name>
    <dbReference type="NCBI Taxonomy" id="54343"/>
    <lineage>
        <taxon>Eukaryota</taxon>
        <taxon>Metazoa</taxon>
        <taxon>Chordata</taxon>
        <taxon>Craniata</taxon>
        <taxon>Vertebrata</taxon>
        <taxon>Euteleostomi</taxon>
        <taxon>Actinopterygii</taxon>
        <taxon>Neopterygii</taxon>
        <taxon>Teleostei</taxon>
        <taxon>Neoteleostei</taxon>
        <taxon>Acanthomorphata</taxon>
        <taxon>Eupercaria</taxon>
        <taxon>Perciformes</taxon>
        <taxon>Percoidei</taxon>
        <taxon>Percidae</taxon>
        <taxon>Etheostomatinae</taxon>
        <taxon>Etheostoma</taxon>
    </lineage>
</organism>
<evidence type="ECO:0000313" key="3">
    <source>
        <dbReference type="Proteomes" id="UP000327493"/>
    </source>
</evidence>
<accession>A0A5J5D3C8</accession>
<keyword evidence="3" id="KW-1185">Reference proteome</keyword>
<sequence>MARMTLRSVVQGVDGTWRLRWEECGCLPQLSDEVTLGKGSGMHSTGRRKCEPSSGAKSGQDQSSNAEVCLHSVP</sequence>
<dbReference type="AlphaFoldDB" id="A0A5J5D3C8"/>
<feature type="region of interest" description="Disordered" evidence="1">
    <location>
        <begin position="35"/>
        <end position="74"/>
    </location>
</feature>
<dbReference type="EMBL" id="VOFY01000014">
    <property type="protein sequence ID" value="KAA8586041.1"/>
    <property type="molecule type" value="Genomic_DNA"/>
</dbReference>
<gene>
    <name evidence="2" type="ORF">FQN60_007610</name>
</gene>
<dbReference type="Proteomes" id="UP000327493">
    <property type="component" value="Chromosome 14"/>
</dbReference>
<proteinExistence type="predicted"/>
<name>A0A5J5D3C8_9PERO</name>